<gene>
    <name evidence="3" type="ORF">JIV24_16335</name>
</gene>
<dbReference type="Proteomes" id="UP000605676">
    <property type="component" value="Unassembled WGS sequence"/>
</dbReference>
<evidence type="ECO:0000313" key="4">
    <source>
        <dbReference type="Proteomes" id="UP000605676"/>
    </source>
</evidence>
<dbReference type="GO" id="GO:0003677">
    <property type="term" value="F:DNA binding"/>
    <property type="evidence" value="ECO:0007669"/>
    <property type="project" value="UniProtKB-KW"/>
</dbReference>
<keyword evidence="4" id="KW-1185">Reference proteome</keyword>
<dbReference type="InterPro" id="IPR041607">
    <property type="entry name" value="HU-HIG"/>
</dbReference>
<keyword evidence="1 3" id="KW-0238">DNA-binding</keyword>
<dbReference type="SUPFAM" id="SSF47729">
    <property type="entry name" value="IHF-like DNA-binding proteins"/>
    <property type="match status" value="1"/>
</dbReference>
<proteinExistence type="predicted"/>
<evidence type="ECO:0000256" key="1">
    <source>
        <dbReference type="ARBA" id="ARBA00023125"/>
    </source>
</evidence>
<name>A0ABS1HMM5_9BACT</name>
<evidence type="ECO:0000259" key="2">
    <source>
        <dbReference type="Pfam" id="PF18291"/>
    </source>
</evidence>
<dbReference type="Gene3D" id="4.10.520.10">
    <property type="entry name" value="IHF-like DNA-binding proteins"/>
    <property type="match status" value="1"/>
</dbReference>
<dbReference type="InterPro" id="IPR010992">
    <property type="entry name" value="IHF-like_DNA-bd_dom_sf"/>
</dbReference>
<feature type="domain" description="HU" evidence="2">
    <location>
        <begin position="1"/>
        <end position="124"/>
    </location>
</feature>
<evidence type="ECO:0000313" key="3">
    <source>
        <dbReference type="EMBL" id="MBK3518916.1"/>
    </source>
</evidence>
<comment type="caution">
    <text evidence="3">The sequence shown here is derived from an EMBL/GenBank/DDBJ whole genome shotgun (WGS) entry which is preliminary data.</text>
</comment>
<accession>A0ABS1HMM5</accession>
<organism evidence="3 4">
    <name type="scientific">Carboxylicivirga marina</name>
    <dbReference type="NCBI Taxonomy" id="2800988"/>
    <lineage>
        <taxon>Bacteria</taxon>
        <taxon>Pseudomonadati</taxon>
        <taxon>Bacteroidota</taxon>
        <taxon>Bacteroidia</taxon>
        <taxon>Marinilabiliales</taxon>
        <taxon>Marinilabiliaceae</taxon>
        <taxon>Carboxylicivirga</taxon>
    </lineage>
</organism>
<reference evidence="3 4" key="1">
    <citation type="submission" date="2021-01" db="EMBL/GenBank/DDBJ databases">
        <title>Carboxyliciviraga sp.nov., isolated from coastal sediments.</title>
        <authorList>
            <person name="Lu D."/>
            <person name="Zhang T."/>
        </authorList>
    </citation>
    <scope>NUCLEOTIDE SEQUENCE [LARGE SCALE GENOMIC DNA]</scope>
    <source>
        <strain evidence="3 4">N1Y132</strain>
    </source>
</reference>
<dbReference type="EMBL" id="JAENRR010000046">
    <property type="protein sequence ID" value="MBK3518916.1"/>
    <property type="molecule type" value="Genomic_DNA"/>
</dbReference>
<dbReference type="RefSeq" id="WP_200466137.1">
    <property type="nucleotide sequence ID" value="NZ_JAENRR010000046.1"/>
</dbReference>
<sequence>MSVNYKVVAKRNPGNREADPKYYASANAKGKRNQRFIAKQIAERSSLNEMDILSVIEGFLQIVPECLADGYSVGLGDFGSFSITAKSEPADTAEEFNASLIEGVKPNFRPGKLFKKELGQLEYKKISE</sequence>
<protein>
    <submittedName>
        <fullName evidence="3">HU family DNA-binding protein</fullName>
    </submittedName>
</protein>
<dbReference type="Pfam" id="PF18291">
    <property type="entry name" value="HU-HIG"/>
    <property type="match status" value="1"/>
</dbReference>